<keyword evidence="1" id="KW-0472">Membrane</keyword>
<feature type="transmembrane region" description="Helical" evidence="1">
    <location>
        <begin position="219"/>
        <end position="242"/>
    </location>
</feature>
<reference evidence="2 3" key="1">
    <citation type="submission" date="2016-10" db="EMBL/GenBank/DDBJ databases">
        <authorList>
            <person name="de Groot N.N."/>
        </authorList>
    </citation>
    <scope>NUCLEOTIDE SEQUENCE [LARGE SCALE GENOMIC DNA]</scope>
    <source>
        <strain evidence="2 3">DSM 1736</strain>
    </source>
</reference>
<keyword evidence="1" id="KW-1133">Transmembrane helix</keyword>
<dbReference type="RefSeq" id="WP_092073435.1">
    <property type="nucleotide sequence ID" value="NZ_FNHB01000006.1"/>
</dbReference>
<feature type="transmembrane region" description="Helical" evidence="1">
    <location>
        <begin position="176"/>
        <end position="207"/>
    </location>
</feature>
<feature type="transmembrane region" description="Helical" evidence="1">
    <location>
        <begin position="293"/>
        <end position="311"/>
    </location>
</feature>
<feature type="transmembrane region" description="Helical" evidence="1">
    <location>
        <begin position="263"/>
        <end position="281"/>
    </location>
</feature>
<keyword evidence="1" id="KW-0812">Transmembrane</keyword>
<evidence type="ECO:0000313" key="2">
    <source>
        <dbReference type="EMBL" id="SDM62168.1"/>
    </source>
</evidence>
<evidence type="ECO:0000256" key="1">
    <source>
        <dbReference type="SAM" id="Phobius"/>
    </source>
</evidence>
<gene>
    <name evidence="2" type="ORF">SAMN04488502_10627</name>
</gene>
<protein>
    <submittedName>
        <fullName evidence="2">Uncharacterized membrane protein SpoIIM, required for sporulation</fullName>
    </submittedName>
</protein>
<dbReference type="PANTHER" id="PTHR35337">
    <property type="entry name" value="SLR1478 PROTEIN"/>
    <property type="match status" value="1"/>
</dbReference>
<dbReference type="AlphaFoldDB" id="A0A1G9UQG1"/>
<dbReference type="PANTHER" id="PTHR35337:SF1">
    <property type="entry name" value="SLR1478 PROTEIN"/>
    <property type="match status" value="1"/>
</dbReference>
<organism evidence="2 3">
    <name type="scientific">Dendrosporobacter quercicolus</name>
    <dbReference type="NCBI Taxonomy" id="146817"/>
    <lineage>
        <taxon>Bacteria</taxon>
        <taxon>Bacillati</taxon>
        <taxon>Bacillota</taxon>
        <taxon>Negativicutes</taxon>
        <taxon>Selenomonadales</taxon>
        <taxon>Sporomusaceae</taxon>
        <taxon>Dendrosporobacter</taxon>
    </lineage>
</organism>
<feature type="transmembrane region" description="Helical" evidence="1">
    <location>
        <begin position="107"/>
        <end position="126"/>
    </location>
</feature>
<dbReference type="EMBL" id="FNHB01000006">
    <property type="protein sequence ID" value="SDM62168.1"/>
    <property type="molecule type" value="Genomic_DNA"/>
</dbReference>
<dbReference type="OrthoDB" id="9800053at2"/>
<keyword evidence="3" id="KW-1185">Reference proteome</keyword>
<dbReference type="InterPro" id="IPR002798">
    <property type="entry name" value="SpoIIM-like"/>
</dbReference>
<sequence length="327" mass="36193">MNSELFLKTYRQTWERFDRIVQQMERSGIASLSREEVRMLGPLFRRITAQLAYARSNYPGHEMVGYLNNLVVKAHGHLYRQETFGLKSVLHFYSREFPRRIADERRLIGAAAAILLLGLLTGYLIYYFQPVLTGWFIPEQLVPEEIVAGQTGINGWEGLGSLLSTVIMLNNIKVGVLAFGLGVTWGLGTCAVLYLNGIMVGILGAMYTNKGYALDFWSLILPHGVLELAAIFICGGAGFVLAKALVKPGDFKRRELLPVQGRAALSLVAGTLPLFVIAGLIEGFVTPSVLPKYVKVAVGGGSLLLFLYYVWRGNQAGQADSYRGWRQ</sequence>
<dbReference type="Pfam" id="PF01944">
    <property type="entry name" value="SpoIIM"/>
    <property type="match status" value="1"/>
</dbReference>
<evidence type="ECO:0000313" key="3">
    <source>
        <dbReference type="Proteomes" id="UP000214880"/>
    </source>
</evidence>
<dbReference type="STRING" id="146817.SAMN04488502_10627"/>
<name>A0A1G9UQG1_9FIRM</name>
<accession>A0A1G9UQG1</accession>
<proteinExistence type="predicted"/>
<dbReference type="Proteomes" id="UP000214880">
    <property type="component" value="Unassembled WGS sequence"/>
</dbReference>